<feature type="transmembrane region" description="Helical" evidence="7">
    <location>
        <begin position="335"/>
        <end position="354"/>
    </location>
</feature>
<feature type="transmembrane region" description="Helical" evidence="7">
    <location>
        <begin position="57"/>
        <end position="77"/>
    </location>
</feature>
<name>A0A9X2B402_9BACL</name>
<proteinExistence type="predicted"/>
<dbReference type="GO" id="GO:0005886">
    <property type="term" value="C:plasma membrane"/>
    <property type="evidence" value="ECO:0007669"/>
    <property type="project" value="UniProtKB-SubCell"/>
</dbReference>
<dbReference type="PANTHER" id="PTHR23513">
    <property type="entry name" value="INTEGRAL MEMBRANE EFFLUX PROTEIN-RELATED"/>
    <property type="match status" value="1"/>
</dbReference>
<dbReference type="GO" id="GO:0022857">
    <property type="term" value="F:transmembrane transporter activity"/>
    <property type="evidence" value="ECO:0007669"/>
    <property type="project" value="InterPro"/>
</dbReference>
<feature type="transmembrane region" description="Helical" evidence="7">
    <location>
        <begin position="174"/>
        <end position="200"/>
    </location>
</feature>
<keyword evidence="3" id="KW-1003">Cell membrane</keyword>
<gene>
    <name evidence="9" type="ORF">MUG84_02335</name>
</gene>
<dbReference type="Gene3D" id="1.20.1250.20">
    <property type="entry name" value="MFS general substrate transporter like domains"/>
    <property type="match status" value="1"/>
</dbReference>
<evidence type="ECO:0000256" key="2">
    <source>
        <dbReference type="ARBA" id="ARBA00022448"/>
    </source>
</evidence>
<feature type="transmembrane region" description="Helical" evidence="7">
    <location>
        <begin position="311"/>
        <end position="329"/>
    </location>
</feature>
<evidence type="ECO:0000256" key="4">
    <source>
        <dbReference type="ARBA" id="ARBA00022692"/>
    </source>
</evidence>
<comment type="caution">
    <text evidence="9">The sequence shown here is derived from an EMBL/GenBank/DDBJ whole genome shotgun (WGS) entry which is preliminary data.</text>
</comment>
<dbReference type="PANTHER" id="PTHR23513:SF6">
    <property type="entry name" value="MAJOR FACILITATOR SUPERFAMILY ASSOCIATED DOMAIN-CONTAINING PROTEIN"/>
    <property type="match status" value="1"/>
</dbReference>
<dbReference type="PROSITE" id="PS50850">
    <property type="entry name" value="MFS"/>
    <property type="match status" value="1"/>
</dbReference>
<feature type="transmembrane region" description="Helical" evidence="7">
    <location>
        <begin position="277"/>
        <end position="299"/>
    </location>
</feature>
<evidence type="ECO:0000256" key="7">
    <source>
        <dbReference type="SAM" id="Phobius"/>
    </source>
</evidence>
<evidence type="ECO:0000256" key="3">
    <source>
        <dbReference type="ARBA" id="ARBA00022475"/>
    </source>
</evidence>
<reference evidence="9" key="1">
    <citation type="submission" date="2022-04" db="EMBL/GenBank/DDBJ databases">
        <title>Paenibacillus mangrovi sp. nov., a novel endophytic bacterium isolated from bark of Kandelia candel.</title>
        <authorList>
            <person name="Tuo L."/>
        </authorList>
    </citation>
    <scope>NUCLEOTIDE SEQUENCE</scope>
    <source>
        <strain evidence="9">KQZ6P-2</strain>
    </source>
</reference>
<keyword evidence="6 7" id="KW-0472">Membrane</keyword>
<keyword evidence="5 7" id="KW-1133">Transmembrane helix</keyword>
<dbReference type="Pfam" id="PF07690">
    <property type="entry name" value="MFS_1"/>
    <property type="match status" value="1"/>
</dbReference>
<accession>A0A9X2B402</accession>
<dbReference type="InterPro" id="IPR011701">
    <property type="entry name" value="MFS"/>
</dbReference>
<evidence type="ECO:0000259" key="8">
    <source>
        <dbReference type="PROSITE" id="PS50850"/>
    </source>
</evidence>
<evidence type="ECO:0000313" key="9">
    <source>
        <dbReference type="EMBL" id="MCJ8010578.1"/>
    </source>
</evidence>
<evidence type="ECO:0000256" key="1">
    <source>
        <dbReference type="ARBA" id="ARBA00004651"/>
    </source>
</evidence>
<keyword evidence="2" id="KW-0813">Transport</keyword>
<dbReference type="EMBL" id="JALIRP010000001">
    <property type="protein sequence ID" value="MCJ8010578.1"/>
    <property type="molecule type" value="Genomic_DNA"/>
</dbReference>
<organism evidence="9 10">
    <name type="scientific">Paenibacillus mangrovi</name>
    <dbReference type="NCBI Taxonomy" id="2931978"/>
    <lineage>
        <taxon>Bacteria</taxon>
        <taxon>Bacillati</taxon>
        <taxon>Bacillota</taxon>
        <taxon>Bacilli</taxon>
        <taxon>Bacillales</taxon>
        <taxon>Paenibacillaceae</taxon>
        <taxon>Paenibacillus</taxon>
    </lineage>
</organism>
<dbReference type="RefSeq" id="WP_244719095.1">
    <property type="nucleotide sequence ID" value="NZ_JALIRP010000001.1"/>
</dbReference>
<evidence type="ECO:0000256" key="6">
    <source>
        <dbReference type="ARBA" id="ARBA00023136"/>
    </source>
</evidence>
<keyword evidence="10" id="KW-1185">Reference proteome</keyword>
<sequence length="429" mass="46713">MSETVLVQTQPRQGIRALSAHKSYLIMMAAKIISRFGDSVDSIAYSWMVYVLTGSEVLMGTLFALNFIPGIAFSLFTGVLVDRWSKKKIIILANSGRGIIVMLTALLYFTGYLQPWHLFIFTFINSSFECFSTPAEMSLVPRLLPKELLLTGNSITSSVARTAELGGLAAAGGLIALVGVSGSMIIDAATFIIAAILFLFMRLNHEDKPAVSESRTSETDAKAEKATYWKEFLSGLQFVKKERLILLTMFAAAFVNLCLAPYNVLEPVYVKEILHSGPFGLSLLGISLTVGMIISGIWISQKGARYKKSSLIVFGLLLLGVTYSLLYVPSLFSLYPLYTATVFCFGMGFAISFVNTPVSTYMMEVTPRDMLGRIGALSSMVSTCTIPLGGVIAGFAGTWMSTNMVFLVFGLLMIIPGLVLLSQKSFMSV</sequence>
<comment type="subcellular location">
    <subcellularLocation>
        <location evidence="1">Cell membrane</location>
        <topology evidence="1">Multi-pass membrane protein</topology>
    </subcellularLocation>
</comment>
<feature type="domain" description="Major facilitator superfamily (MFS) profile" evidence="8">
    <location>
        <begin position="244"/>
        <end position="429"/>
    </location>
</feature>
<evidence type="ECO:0000256" key="5">
    <source>
        <dbReference type="ARBA" id="ARBA00022989"/>
    </source>
</evidence>
<evidence type="ECO:0000313" key="10">
    <source>
        <dbReference type="Proteomes" id="UP001139347"/>
    </source>
</evidence>
<dbReference type="Proteomes" id="UP001139347">
    <property type="component" value="Unassembled WGS sequence"/>
</dbReference>
<keyword evidence="4 7" id="KW-0812">Transmembrane</keyword>
<feature type="transmembrane region" description="Helical" evidence="7">
    <location>
        <begin position="402"/>
        <end position="421"/>
    </location>
</feature>
<dbReference type="AlphaFoldDB" id="A0A9X2B402"/>
<dbReference type="InterPro" id="IPR020846">
    <property type="entry name" value="MFS_dom"/>
</dbReference>
<protein>
    <submittedName>
        <fullName evidence="9">MFS transporter</fullName>
    </submittedName>
</protein>
<dbReference type="InterPro" id="IPR036259">
    <property type="entry name" value="MFS_trans_sf"/>
</dbReference>
<feature type="transmembrane region" description="Helical" evidence="7">
    <location>
        <begin position="374"/>
        <end position="396"/>
    </location>
</feature>
<feature type="transmembrane region" description="Helical" evidence="7">
    <location>
        <begin position="244"/>
        <end position="265"/>
    </location>
</feature>
<dbReference type="CDD" id="cd06173">
    <property type="entry name" value="MFS_MefA_like"/>
    <property type="match status" value="1"/>
</dbReference>
<dbReference type="SUPFAM" id="SSF103473">
    <property type="entry name" value="MFS general substrate transporter"/>
    <property type="match status" value="1"/>
</dbReference>